<dbReference type="KEGG" id="salw:CP975_00995"/>
<accession>A0A5J6HS62</accession>
<gene>
    <name evidence="1" type="ORF">CP975_00995</name>
</gene>
<name>A0A5J6HS62_STRAD</name>
<dbReference type="OrthoDB" id="4105426at2"/>
<protein>
    <recommendedName>
        <fullName evidence="3">Tetratricopeptide repeat protein</fullName>
    </recommendedName>
</protein>
<keyword evidence="2" id="KW-1185">Reference proteome</keyword>
<reference evidence="1 2" key="1">
    <citation type="submission" date="2017-09" db="EMBL/GenBank/DDBJ databases">
        <authorList>
            <person name="Lee N."/>
            <person name="Cho B.-K."/>
        </authorList>
    </citation>
    <scope>NUCLEOTIDE SEQUENCE [LARGE SCALE GENOMIC DNA]</scope>
    <source>
        <strain evidence="1 2">ATCC 12461</strain>
    </source>
</reference>
<organism evidence="1 2">
    <name type="scientific">Streptomyces alboniger</name>
    <dbReference type="NCBI Taxonomy" id="132473"/>
    <lineage>
        <taxon>Bacteria</taxon>
        <taxon>Bacillati</taxon>
        <taxon>Actinomycetota</taxon>
        <taxon>Actinomycetes</taxon>
        <taxon>Kitasatosporales</taxon>
        <taxon>Streptomycetaceae</taxon>
        <taxon>Streptomyces</taxon>
        <taxon>Streptomyces aurantiacus group</taxon>
    </lineage>
</organism>
<dbReference type="AlphaFoldDB" id="A0A5J6HS62"/>
<sequence length="216" mass="24179">MLGGVEATWQESAEVCADAAWQARSIGRSALLFLDPQEIARHDDLTRARALRHLYLNGLRYDFRCHSIESLLGTLASPGRHELDCYTRALRAFALLAQSNSRGYTLMEEVLAQAGDHVKTLHVLLHGLWLAHGLAGRERAMFHILGRKAFADRVDPIALFREATAHRGLGRYAQALAAIDEAVEHLPPAAVNVHADFVRERCLIIAIHEMRDRYLT</sequence>
<evidence type="ECO:0000313" key="1">
    <source>
        <dbReference type="EMBL" id="QEV22022.1"/>
    </source>
</evidence>
<proteinExistence type="predicted"/>
<evidence type="ECO:0000313" key="2">
    <source>
        <dbReference type="Proteomes" id="UP000326553"/>
    </source>
</evidence>
<evidence type="ECO:0008006" key="3">
    <source>
        <dbReference type="Google" id="ProtNLM"/>
    </source>
</evidence>
<dbReference type="Proteomes" id="UP000326553">
    <property type="component" value="Chromosome"/>
</dbReference>
<dbReference type="EMBL" id="CP023695">
    <property type="protein sequence ID" value="QEV22022.1"/>
    <property type="molecule type" value="Genomic_DNA"/>
</dbReference>